<reference evidence="6 7" key="1">
    <citation type="submission" date="2015-06" db="EMBL/GenBank/DDBJ databases">
        <title>Draft genome of the ant-associated black yeast Phialophora attae CBS 131958.</title>
        <authorList>
            <person name="Moreno L.F."/>
            <person name="Stielow B.J."/>
            <person name="de Hoog S."/>
            <person name="Vicente V.A."/>
            <person name="Weiss V.A."/>
            <person name="de Vries M."/>
            <person name="Cruz L.M."/>
            <person name="Souza E.M."/>
        </authorList>
    </citation>
    <scope>NUCLEOTIDE SEQUENCE [LARGE SCALE GENOMIC DNA]</scope>
    <source>
        <strain evidence="6 7">CBS 131958</strain>
    </source>
</reference>
<dbReference type="AlphaFoldDB" id="A0A0N1HR40"/>
<dbReference type="STRING" id="1664694.A0A0N1HR40"/>
<dbReference type="RefSeq" id="XP_017998095.1">
    <property type="nucleotide sequence ID" value="XM_018140526.1"/>
</dbReference>
<evidence type="ECO:0000313" key="6">
    <source>
        <dbReference type="EMBL" id="KPI38132.1"/>
    </source>
</evidence>
<comment type="caution">
    <text evidence="6">The sequence shown here is derived from an EMBL/GenBank/DDBJ whole genome shotgun (WGS) entry which is preliminary data.</text>
</comment>
<keyword evidence="3" id="KW-0833">Ubl conjugation pathway</keyword>
<dbReference type="GeneID" id="28732396"/>
<dbReference type="GO" id="GO:0010265">
    <property type="term" value="P:SCF complex assembly"/>
    <property type="evidence" value="ECO:0007669"/>
    <property type="project" value="InterPro"/>
</dbReference>
<evidence type="ECO:0000259" key="5">
    <source>
        <dbReference type="Pfam" id="PF08623"/>
    </source>
</evidence>
<feature type="compositionally biased region" description="Basic and acidic residues" evidence="4">
    <location>
        <begin position="424"/>
        <end position="435"/>
    </location>
</feature>
<evidence type="ECO:0000313" key="7">
    <source>
        <dbReference type="Proteomes" id="UP000038010"/>
    </source>
</evidence>
<dbReference type="EMBL" id="LFJN01000020">
    <property type="protein sequence ID" value="KPI38132.1"/>
    <property type="molecule type" value="Genomic_DNA"/>
</dbReference>
<feature type="domain" description="TATA-binding protein interacting (TIP20)" evidence="5">
    <location>
        <begin position="1079"/>
        <end position="1251"/>
    </location>
</feature>
<dbReference type="InterPro" id="IPR039852">
    <property type="entry name" value="CAND1/CAND2"/>
</dbReference>
<protein>
    <submittedName>
        <fullName evidence="6">Cullin-associated NEDD8-dissociated protein 1, C-terminal part</fullName>
    </submittedName>
</protein>
<feature type="region of interest" description="Disordered" evidence="4">
    <location>
        <begin position="399"/>
        <end position="458"/>
    </location>
</feature>
<dbReference type="OrthoDB" id="6260732at2759"/>
<evidence type="ECO:0000256" key="2">
    <source>
        <dbReference type="ARBA" id="ARBA00022737"/>
    </source>
</evidence>
<dbReference type="Proteomes" id="UP000038010">
    <property type="component" value="Unassembled WGS sequence"/>
</dbReference>
<dbReference type="InterPro" id="IPR013932">
    <property type="entry name" value="TATA-bd_TIP120"/>
</dbReference>
<organism evidence="6 7">
    <name type="scientific">Cyphellophora attinorum</name>
    <dbReference type="NCBI Taxonomy" id="1664694"/>
    <lineage>
        <taxon>Eukaryota</taxon>
        <taxon>Fungi</taxon>
        <taxon>Dikarya</taxon>
        <taxon>Ascomycota</taxon>
        <taxon>Pezizomycotina</taxon>
        <taxon>Eurotiomycetes</taxon>
        <taxon>Chaetothyriomycetidae</taxon>
        <taxon>Chaetothyriales</taxon>
        <taxon>Cyphellophoraceae</taxon>
        <taxon>Cyphellophora</taxon>
    </lineage>
</organism>
<evidence type="ECO:0000256" key="1">
    <source>
        <dbReference type="ARBA" id="ARBA00007657"/>
    </source>
</evidence>
<accession>A0A0N1HR40</accession>
<dbReference type="Pfam" id="PF08623">
    <property type="entry name" value="TIP120"/>
    <property type="match status" value="1"/>
</dbReference>
<dbReference type="InterPro" id="IPR011989">
    <property type="entry name" value="ARM-like"/>
</dbReference>
<dbReference type="Gene3D" id="1.25.10.10">
    <property type="entry name" value="Leucine-rich Repeat Variant"/>
    <property type="match status" value="1"/>
</dbReference>
<dbReference type="Pfam" id="PF25782">
    <property type="entry name" value="TPR_CAND1"/>
    <property type="match status" value="1"/>
</dbReference>
<dbReference type="InterPro" id="IPR016024">
    <property type="entry name" value="ARM-type_fold"/>
</dbReference>
<keyword evidence="2" id="KW-0677">Repeat</keyword>
<proteinExistence type="inferred from homology"/>
<dbReference type="SUPFAM" id="SSF48371">
    <property type="entry name" value="ARM repeat"/>
    <property type="match status" value="1"/>
</dbReference>
<dbReference type="PANTHER" id="PTHR12696">
    <property type="entry name" value="TIP120"/>
    <property type="match status" value="1"/>
</dbReference>
<evidence type="ECO:0000256" key="4">
    <source>
        <dbReference type="SAM" id="MobiDB-lite"/>
    </source>
</evidence>
<sequence length="1268" mass="136019">MSRDRSATATQISGMIQKLQDPDPDIRFMQLSDLQGALSNINTEWVRNDIPTAGRVIEGVVHALGDQNGEVQNQALKCIGPLAARTPNELIAPTIDKITQLLTASDIDHSVPNSALRSLVASLPHPQVGNVSVSDVKEAYSAISKVLIPRLVGRVVLSGSKSSAQPPFGLLQPQKGKGYNADAVDVLIEIVKHYGTLLQDKELIALAQAVMDIIESPQAGGVVKKRALAGVGALLVHFSESQVSSFVDALAQSFKASQISNEHRRYLIATIGTLAKSTPKFGPYLHLTIPHVLSALQIDEDEEDDQSEDAETDAELEEMREAALQTLDALLGSCPTEMAEHQDDALAAALRFLNSLSASDHDTLFNGIAPSLLSRLHNEREDNVRLEVISATTTLIKKAGSSSTVHRSEEFEIPPTTGRKRRRQDSEVSQHDPELRGLVLSRASPPITPSSPPASGAQADLAAVIPKMVQALGKMWKKAGIPLKQAGITMIKILALSRNGALADHLQQLEDPIADALKPGLGPSGASASSGSSSTVAGLQIETLGAISTITETNSTAVLTPFVIALIPSVTAVARGRNDKVSGEALATLEQFVKALTPPRLSTPNQDHAIHIEKLFDVIVNRVTDNNTDLEVRHRAIQVFGVLIARTSSTQLISSAHHAKALGILNDRLRNETTRLASARAIGLVGESAGVSDNVSGLWVQEVSMEMANQLRKADRALRAACLEALQYLALNTVTATLYDTKTIAQLKEKLLPLLATSDLNLLTPALVILARILPTSASDLITDDLIEGLCAVSKTRLEGSPLKAYLLVIKVIAEQGVGNGLMQSLLAIGIAGDTLVLGRAIGTLLVFSTSQLAVSVPTFLTEIQTSTNPEATCLAITVLGEVGFRTGAKSPVQMDVFTGCLNSTSDRVRLAAATALGSASSSNLSACLPFIIENLGQNSEQEYLYLHSLKEILQHVTDSDSKDFVPFAQELWQKLFGLSTTDDTRAVAAECIGRVAMIEPQTYVPLLTQSLQSPDATTRGTVISAFRFTLADPSSAYNTLLARTIVPMLRTMLSDADLSNRRLAVTTLNAAIHNKPNLVIPEIGQLLPQVLDDSVIKPDLIRVITIGPFKHNEDGGLDLRKATYATLYALLDCPAAIPHLPIPRIFDRILDGITDDADIRTLCNLMLARLTVLDPEETRRRLSPLAEKFKVVLGVKLKENAVKQEIEKANEANAAVIRTSLELDRNFENAAGEIAGGGEMVGWKGYIEMVRKEFAAVVRGIQQAEGT</sequence>
<dbReference type="VEuPathDB" id="FungiDB:AB675_1165"/>
<evidence type="ECO:0000256" key="3">
    <source>
        <dbReference type="ARBA" id="ARBA00022786"/>
    </source>
</evidence>
<gene>
    <name evidence="6" type="ORF">AB675_1165</name>
</gene>
<comment type="similarity">
    <text evidence="1">Belongs to the CAND family.</text>
</comment>
<name>A0A0N1HR40_9EURO</name>
<keyword evidence="7" id="KW-1185">Reference proteome</keyword>